<dbReference type="AlphaFoldDB" id="A0A1Y1W2F8"/>
<proteinExistence type="predicted"/>
<evidence type="ECO:0000313" key="4">
    <source>
        <dbReference type="Proteomes" id="UP000193944"/>
    </source>
</evidence>
<reference evidence="3 4" key="1">
    <citation type="submission" date="2016-08" db="EMBL/GenBank/DDBJ databases">
        <title>A Parts List for Fungal Cellulosomes Revealed by Comparative Genomics.</title>
        <authorList>
            <consortium name="DOE Joint Genome Institute"/>
            <person name="Haitjema C.H."/>
            <person name="Gilmore S.P."/>
            <person name="Henske J.K."/>
            <person name="Solomon K.V."/>
            <person name="De Groot R."/>
            <person name="Kuo A."/>
            <person name="Mondo S.J."/>
            <person name="Salamov A.A."/>
            <person name="Labutti K."/>
            <person name="Zhao Z."/>
            <person name="Chiniquy J."/>
            <person name="Barry K."/>
            <person name="Brewer H.M."/>
            <person name="Purvine S.O."/>
            <person name="Wright A.T."/>
            <person name="Boxma B."/>
            <person name="Van Alen T."/>
            <person name="Hackstein J.H."/>
            <person name="Baker S.E."/>
            <person name="Grigoriev I.V."/>
            <person name="O'Malley M.A."/>
        </authorList>
    </citation>
    <scope>NUCLEOTIDE SEQUENCE [LARGE SCALE GENOMIC DNA]</scope>
    <source>
        <strain evidence="3 4">S4</strain>
    </source>
</reference>
<protein>
    <recommendedName>
        <fullName evidence="2">GH29D-like beta-sandwich domain-containing protein</fullName>
    </recommendedName>
</protein>
<comment type="caution">
    <text evidence="3">The sequence shown here is derived from an EMBL/GenBank/DDBJ whole genome shotgun (WGS) entry which is preliminary data.</text>
</comment>
<keyword evidence="4" id="KW-1185">Reference proteome</keyword>
<dbReference type="InterPro" id="IPR014867">
    <property type="entry name" value="Spore_coat_CotH_CotH2/3/7"/>
</dbReference>
<evidence type="ECO:0000259" key="2">
    <source>
        <dbReference type="Pfam" id="PF13290"/>
    </source>
</evidence>
<dbReference type="EMBL" id="MCFG01000431">
    <property type="protein sequence ID" value="ORX67731.1"/>
    <property type="molecule type" value="Genomic_DNA"/>
</dbReference>
<evidence type="ECO:0000256" key="1">
    <source>
        <dbReference type="SAM" id="SignalP"/>
    </source>
</evidence>
<sequence length="720" mass="83005">MKLSTKYFLNLIFLAFASSKAIKEKALIPKFSLASGFYDDPIELEIKTSNSKAIIYYTTDGSVPNENSTIYEKPILLKNKSDTENVYCAINTFEPTNKFVPHEKVKKANIIRAIAKLPNSNTNTNSTIVSKTYFVGLNQKELYDDVPIISLITDPYNLFDYEHGIYVLGKTHDDWLKEDPKNSRATSYKQKGNFSLKGRDNERPATIEYFPGNNKKKGFNEDVGIRIMGDVSRSYIQKSFRVFHREDYGPKELKYELISENMRSDGKGLLKTYKTFNIRNGGNDSKYLIFRDKVLQRLVRDRKLETQQTDMAILYLDGEFWGVYTITENYNDHYIATNYDIDKDNVIIIKNFEVEDGVDSDIELFDDAMNYIIENDMTILENYEKASQLLDFESFVWYIAFNSYIENGDGIFHGKNWSMWRVRDPVPGVVNADGKWRMMAFDTEYSTGIYTQVGTYNTFNNLKNAFTKGSEYNKSTHAQVLLSLLKNKEFENLFYNALCDIKNIDFDLEVVNPLINSLKEKMAPMMYEHFIRYGPDKALTKGPEEYYNKLFKKFSDFLNGRPTMFLTKVAKLFKIDPPMEVTVTSNDFSKGKFKVNHGKKIFKKEYKGDYFKETAFYLTAVPSRGEFFNYWSIENCEFANPDFTPMVNTTKILDQLTVGVLPSEGCKVTANFGQVSEITTEIPSEIPSELPSEFPMNTSIDLPTELPIDIPTELPIDDEN</sequence>
<dbReference type="Proteomes" id="UP000193944">
    <property type="component" value="Unassembled WGS sequence"/>
</dbReference>
<accession>A0A1Y1W2F8</accession>
<dbReference type="Pfam" id="PF13290">
    <property type="entry name" value="CHB_HEX_C_1"/>
    <property type="match status" value="1"/>
</dbReference>
<gene>
    <name evidence="3" type="ORF">BCR32DRAFT_272546</name>
</gene>
<feature type="signal peptide" evidence="1">
    <location>
        <begin position="1"/>
        <end position="19"/>
    </location>
</feature>
<dbReference type="Pfam" id="PF08757">
    <property type="entry name" value="CotH"/>
    <property type="match status" value="1"/>
</dbReference>
<dbReference type="InterPro" id="IPR059177">
    <property type="entry name" value="GH29D-like_dom"/>
</dbReference>
<evidence type="ECO:0000313" key="3">
    <source>
        <dbReference type="EMBL" id="ORX67731.1"/>
    </source>
</evidence>
<keyword evidence="1" id="KW-0732">Signal</keyword>
<dbReference type="OrthoDB" id="2130412at2759"/>
<feature type="chain" id="PRO_5013367756" description="GH29D-like beta-sandwich domain-containing protein" evidence="1">
    <location>
        <begin position="20"/>
        <end position="720"/>
    </location>
</feature>
<name>A0A1Y1W2F8_9FUNG</name>
<organism evidence="3 4">
    <name type="scientific">Anaeromyces robustus</name>
    <dbReference type="NCBI Taxonomy" id="1754192"/>
    <lineage>
        <taxon>Eukaryota</taxon>
        <taxon>Fungi</taxon>
        <taxon>Fungi incertae sedis</taxon>
        <taxon>Chytridiomycota</taxon>
        <taxon>Chytridiomycota incertae sedis</taxon>
        <taxon>Neocallimastigomycetes</taxon>
        <taxon>Neocallimastigales</taxon>
        <taxon>Neocallimastigaceae</taxon>
        <taxon>Anaeromyces</taxon>
    </lineage>
</organism>
<reference evidence="3 4" key="2">
    <citation type="submission" date="2016-08" db="EMBL/GenBank/DDBJ databases">
        <title>Pervasive Adenine N6-methylation of Active Genes in Fungi.</title>
        <authorList>
            <consortium name="DOE Joint Genome Institute"/>
            <person name="Mondo S.J."/>
            <person name="Dannebaum R.O."/>
            <person name="Kuo R.C."/>
            <person name="Labutti K."/>
            <person name="Haridas S."/>
            <person name="Kuo A."/>
            <person name="Salamov A."/>
            <person name="Ahrendt S.R."/>
            <person name="Lipzen A."/>
            <person name="Sullivan W."/>
            <person name="Andreopoulos W.B."/>
            <person name="Clum A."/>
            <person name="Lindquist E."/>
            <person name="Daum C."/>
            <person name="Ramamoorthy G.K."/>
            <person name="Gryganskyi A."/>
            <person name="Culley D."/>
            <person name="Magnuson J.K."/>
            <person name="James T.Y."/>
            <person name="O'Malley M.A."/>
            <person name="Stajich J.E."/>
            <person name="Spatafora J.W."/>
            <person name="Visel A."/>
            <person name="Grigoriev I.V."/>
        </authorList>
    </citation>
    <scope>NUCLEOTIDE SEQUENCE [LARGE SCALE GENOMIC DNA]</scope>
    <source>
        <strain evidence="3 4">S4</strain>
    </source>
</reference>
<feature type="domain" description="GH29D-like beta-sandwich" evidence="2">
    <location>
        <begin position="34"/>
        <end position="79"/>
    </location>
</feature>